<dbReference type="GO" id="GO:0003676">
    <property type="term" value="F:nucleic acid binding"/>
    <property type="evidence" value="ECO:0007669"/>
    <property type="project" value="InterPro"/>
</dbReference>
<dbReference type="InterPro" id="IPR044730">
    <property type="entry name" value="RNase_H-like_dom_plant"/>
</dbReference>
<sequence length="1713" mass="192983">MAAVVLGSSREGAMIIPIAYGICRDLLQGRIQHLHVDFSNKLFVSRYISIFSYLRIWILRRSLLLFLNSACLVPCHTPSLSALYFMDSLALNMSQILNLTEKEAVVHDLTDDDGGDNQPRKSFCLVFRVLTSRSIKPDWFEDAMKNAWITRAPLTFSDYGSGMFMVEFACEGDMRRVLEGQPWHFDHSLVTCANPQGLDTLLPNQLRYSPFWIQVHSIPFGMKSLKLAKMIGDEVGDFLEVDKSTILQVSGFFLRVRVLIDVSKPITRGIMIDFKNIHREKWLNFKYENLPNICFHCGMFDHTLTKCMTYLQKCDNHAYPPPLPYKIPLKAPAKTNFKRNPFDLTNSIPYDELNLPHYNVDQTLAAAVNQFLSTEDVGAGSSVSTPFSCTIERGSVGPGSNPPTPFEGQPLSHSVLNTSVTGSEAPSRAFCDMPTPTMSSVAIIAHEEALHTAPYVDHVSAIPLGTSQACGLGLPFFEVSSAINSTFERKNRPNLLFVMESKLAAGCGERFRLRLSFDSVFEVPRNGLRGGLLLFWNSAFDHGSLFERLDWCIANNNWHSLFPRATLHHLGFYGSDHRVLKVVLQDESMQGSIVKTFMFENHWLMENSFFDTVKSAWTNSNLPSYNNKLDHFLLKQGSCVQAIQNWNSSSTSLSKRINTLEKSINTLTSNLPLSQDQLNHVHSLQSQLDSLLLKQEVFWKQRSKVHWLQAGDRNTKYFHKTASIRKRGNFIRSLKCENGQKVSTFPEISQEILTYFSTLFTSQSSNQAAISTILSAINTSLAPDQISFLNSPFTENEVHQALFQLSGDKAPGLDGLNPSFYQKNWHVIGHDLSLAILDILNGNTALSPINNTLTVLIPKKSHATTLKDYRPISLCSTLYKIVAKTIANRLKLVIGSIISPNQGAFISDRIIFDNILIAQEVVHAINHRKQGKLGWVGLKLDMEKAFDRVEWDFLIAILQHFQFPPKFINLIYQCVSTVSIRFKVNGSITNAIYPSRGIRQGDPLSPYLFLLCSEGLSAALKYQERVGLLRGISISRHAPQISHLLFADDTLLFTTATVSSCHAIKEALAVYHLASGQTVNFSKSSMLFSPNTPTSISDYFFQHLGMTPKPFISKYLGVPQCFGRSKKDSFDFILHRVSSHLNVWNSKLFSKAGKEVLLKAVIQAIPSYAMSCFRLPVSICHKIEKLMAQFWWGSMGKGSKIHWKSWNHLCVSKFFGGLGFRSLVHHNQAMLAKQAWHIYSNPNSLLFVVLKAKYFHHSTFLDADLGHTPSFTWRSVLWGRDLLKKGLLWKVGNGETIRTVEDFWVPEVRKIQYKAGCSPPSDKVSFFLHPEGYWNREALNTYFDPPTVSSILHVPIGGCDKEDFLIWNNHPSGILSVKSAYHIANAGSLPPSSSNSSLSKKWWTTLWSLNIPPKVKTFIWRVYHHILPVSLNLFLKKSLPSPSCSSCNCPTETVSHALLDCSSAAKSWKLSPFRSFFLSNRHQDIKWFLVTAFTDLPKKDLMHFLGLLWAIWHNRNRKLFADFFMLPNDVVSWASAFITDFQDAQLKKQSALALQPSSPHQYSSSRLSQGFYRLNTDAAKDVQSGKLGFGAVIRDWKNRIVAGLSTPVPGNVNPLMAEALSLRSSLLWCYNIKIPLAVIETDSKVLVEKIRNEKSDLSALSDVIQDIRLSLSYFPTASIRYIARSFNRNAHCLARKALGLDREKCWNGSVPVL</sequence>
<evidence type="ECO:0000313" key="3">
    <source>
        <dbReference type="Proteomes" id="UP000596661"/>
    </source>
</evidence>
<keyword evidence="3" id="KW-1185">Reference proteome</keyword>
<accession>A0A803QE78</accession>
<dbReference type="InterPro" id="IPR025836">
    <property type="entry name" value="Zn_knuckle_CX2CX4HX4C"/>
</dbReference>
<dbReference type="Proteomes" id="UP000596661">
    <property type="component" value="Chromosome 9"/>
</dbReference>
<dbReference type="InterPro" id="IPR012337">
    <property type="entry name" value="RNaseH-like_sf"/>
</dbReference>
<evidence type="ECO:0000259" key="1">
    <source>
        <dbReference type="PROSITE" id="PS50878"/>
    </source>
</evidence>
<reference evidence="2" key="1">
    <citation type="submission" date="2018-11" db="EMBL/GenBank/DDBJ databases">
        <authorList>
            <person name="Grassa J C."/>
        </authorList>
    </citation>
    <scope>NUCLEOTIDE SEQUENCE [LARGE SCALE GENOMIC DNA]</scope>
</reference>
<dbReference type="Gene3D" id="3.30.420.10">
    <property type="entry name" value="Ribonuclease H-like superfamily/Ribonuclease H"/>
    <property type="match status" value="1"/>
</dbReference>
<dbReference type="InterPro" id="IPR000477">
    <property type="entry name" value="RT_dom"/>
</dbReference>
<dbReference type="PANTHER" id="PTHR33116">
    <property type="entry name" value="REVERSE TRANSCRIPTASE ZINC-BINDING DOMAIN-CONTAINING PROTEIN-RELATED-RELATED"/>
    <property type="match status" value="1"/>
</dbReference>
<dbReference type="CDD" id="cd01650">
    <property type="entry name" value="RT_nLTR_like"/>
    <property type="match status" value="1"/>
</dbReference>
<dbReference type="EnsemblPlants" id="evm.model.09.1367">
    <property type="protein sequence ID" value="cds.evm.model.09.1367"/>
    <property type="gene ID" value="evm.TU.09.1367"/>
</dbReference>
<dbReference type="CDD" id="cd06222">
    <property type="entry name" value="RNase_H_like"/>
    <property type="match status" value="1"/>
</dbReference>
<reference evidence="2" key="2">
    <citation type="submission" date="2021-03" db="UniProtKB">
        <authorList>
            <consortium name="EnsemblPlants"/>
        </authorList>
    </citation>
    <scope>IDENTIFICATION</scope>
</reference>
<evidence type="ECO:0000313" key="2">
    <source>
        <dbReference type="EnsemblPlants" id="cds.evm.model.09.1367"/>
    </source>
</evidence>
<dbReference type="InterPro" id="IPR026960">
    <property type="entry name" value="RVT-Znf"/>
</dbReference>
<dbReference type="Gramene" id="evm.model.09.1367">
    <property type="protein sequence ID" value="cds.evm.model.09.1367"/>
    <property type="gene ID" value="evm.TU.09.1367"/>
</dbReference>
<name>A0A803QE78_CANSA</name>
<dbReference type="SUPFAM" id="SSF56672">
    <property type="entry name" value="DNA/RNA polymerases"/>
    <property type="match status" value="1"/>
</dbReference>
<dbReference type="GO" id="GO:0004523">
    <property type="term" value="F:RNA-DNA hybrid ribonuclease activity"/>
    <property type="evidence" value="ECO:0007669"/>
    <property type="project" value="InterPro"/>
</dbReference>
<dbReference type="PROSITE" id="PS50878">
    <property type="entry name" value="RT_POL"/>
    <property type="match status" value="1"/>
</dbReference>
<feature type="domain" description="Reverse transcriptase" evidence="1">
    <location>
        <begin position="838"/>
        <end position="1108"/>
    </location>
</feature>
<dbReference type="Pfam" id="PF14392">
    <property type="entry name" value="zf-CCHC_4"/>
    <property type="match status" value="1"/>
</dbReference>
<dbReference type="InterPro" id="IPR002156">
    <property type="entry name" value="RNaseH_domain"/>
</dbReference>
<proteinExistence type="predicted"/>
<organism evidence="2 3">
    <name type="scientific">Cannabis sativa</name>
    <name type="common">Hemp</name>
    <name type="synonym">Marijuana</name>
    <dbReference type="NCBI Taxonomy" id="3483"/>
    <lineage>
        <taxon>Eukaryota</taxon>
        <taxon>Viridiplantae</taxon>
        <taxon>Streptophyta</taxon>
        <taxon>Embryophyta</taxon>
        <taxon>Tracheophyta</taxon>
        <taxon>Spermatophyta</taxon>
        <taxon>Magnoliopsida</taxon>
        <taxon>eudicotyledons</taxon>
        <taxon>Gunneridae</taxon>
        <taxon>Pentapetalae</taxon>
        <taxon>rosids</taxon>
        <taxon>fabids</taxon>
        <taxon>Rosales</taxon>
        <taxon>Cannabaceae</taxon>
        <taxon>Cannabis</taxon>
    </lineage>
</organism>
<dbReference type="Pfam" id="PF13456">
    <property type="entry name" value="RVT_3"/>
    <property type="match status" value="1"/>
</dbReference>
<dbReference type="InterPro" id="IPR036397">
    <property type="entry name" value="RNaseH_sf"/>
</dbReference>
<dbReference type="Pfam" id="PF13966">
    <property type="entry name" value="zf-RVT"/>
    <property type="match status" value="1"/>
</dbReference>
<dbReference type="InterPro" id="IPR043502">
    <property type="entry name" value="DNA/RNA_pol_sf"/>
</dbReference>
<dbReference type="PANTHER" id="PTHR33116:SF86">
    <property type="entry name" value="REVERSE TRANSCRIPTASE DOMAIN-CONTAINING PROTEIN"/>
    <property type="match status" value="1"/>
</dbReference>
<dbReference type="Pfam" id="PF00078">
    <property type="entry name" value="RVT_1"/>
    <property type="match status" value="1"/>
</dbReference>
<dbReference type="EMBL" id="UZAU01000768">
    <property type="status" value="NOT_ANNOTATED_CDS"/>
    <property type="molecule type" value="Genomic_DNA"/>
</dbReference>
<dbReference type="SUPFAM" id="SSF53098">
    <property type="entry name" value="Ribonuclease H-like"/>
    <property type="match status" value="1"/>
</dbReference>
<protein>
    <recommendedName>
        <fullName evidence="1">Reverse transcriptase domain-containing protein</fullName>
    </recommendedName>
</protein>